<evidence type="ECO:0000313" key="3">
    <source>
        <dbReference type="Proteomes" id="UP000777438"/>
    </source>
</evidence>
<dbReference type="Proteomes" id="UP000777438">
    <property type="component" value="Unassembled WGS sequence"/>
</dbReference>
<proteinExistence type="predicted"/>
<accession>A0A9P8W7I0</accession>
<dbReference type="PANTHER" id="PTHR24148">
    <property type="entry name" value="ANKYRIN REPEAT DOMAIN-CONTAINING PROTEIN 39 HOMOLOG-RELATED"/>
    <property type="match status" value="1"/>
</dbReference>
<comment type="caution">
    <text evidence="2">The sequence shown here is derived from an EMBL/GenBank/DDBJ whole genome shotgun (WGS) entry which is preliminary data.</text>
</comment>
<evidence type="ECO:0000259" key="1">
    <source>
        <dbReference type="Pfam" id="PF06985"/>
    </source>
</evidence>
<keyword evidence="3" id="KW-1185">Reference proteome</keyword>
<gene>
    <name evidence="2" type="ORF">B0T10DRAFT_605600</name>
</gene>
<sequence>MAPRPLYTRLPPDRIRLVTLRPGSWDQHLEVDLFEADQSFHYIALSYTWGSPKVKKDILVNGILRHITINLDIALRTLRLSDEPVTLWADALCINQNDPNDKSQQVHLMHHIFAWATEVRAYIGNSLDRSLPKYDTRLKKLAASDAFAFPTDDDEAWEHIHAALSQLESKEPTHLLPQEKCLCIFGLLRALSTQDLHSKLKAMKLFSDSHSDEIESKLCHLFEWLRAFVIAPWWNRVWITQEVGVARELSIVYGKTTVPFQLLSDVSTELTARPFDMLPSQHAIVLDLLCSKVKKVSELRRFQRYESVADIKDIEYFQRCLGSPLLWLLRTFRHRHSLEPRDKIYALSQLLGKLGPSWQTMLKTDYHTGVAVLFSKVTIRLMHETGLFWVTSEDLMAKSRDNLPSWVPNWADGFASPELNHMAWKMRLCHNVSDVSFTVHTPEPTDTTTVTTKMSPSQYYAGLAKRRDSSWERLRGAKYNHEEKFPVKTELGHDLFVASKFYHLDYETTEPRRIQYDYYEPRARDYTKAENCLKIPAQYCSTIEHVSEPLVPGLTNLASVIQGLKEAMKLRFPYDWDHDLISYKMHTVGSVLCFGVVVEKANRVRRQGEWDDPILALLAHLLMAGWGAPPGKEVDDVEEFERRHRDKFLSEIMGKCDHCSEAEDRPCSDCEAASNDQDVPTVEETRQDKKYKQVRRTAFHAATGNCLVLTKDGTMALCPPQTEAGDDIFIFSGGLCPYIARRTFDPKYLNHRAFKLVGDCYLENVPKWQPDKLETLALV</sequence>
<dbReference type="PANTHER" id="PTHR24148:SF64">
    <property type="entry name" value="HETEROKARYON INCOMPATIBILITY DOMAIN-CONTAINING PROTEIN"/>
    <property type="match status" value="1"/>
</dbReference>
<dbReference type="InterPro" id="IPR052895">
    <property type="entry name" value="HetReg/Transcr_Mod"/>
</dbReference>
<dbReference type="AlphaFoldDB" id="A0A9P8W7I0"/>
<reference evidence="2 3" key="1">
    <citation type="journal article" date="2021" name="Nat. Commun.">
        <title>Genetic determinants of endophytism in the Arabidopsis root mycobiome.</title>
        <authorList>
            <person name="Mesny F."/>
            <person name="Miyauchi S."/>
            <person name="Thiergart T."/>
            <person name="Pickel B."/>
            <person name="Atanasova L."/>
            <person name="Karlsson M."/>
            <person name="Huettel B."/>
            <person name="Barry K.W."/>
            <person name="Haridas S."/>
            <person name="Chen C."/>
            <person name="Bauer D."/>
            <person name="Andreopoulos W."/>
            <person name="Pangilinan J."/>
            <person name="LaButti K."/>
            <person name="Riley R."/>
            <person name="Lipzen A."/>
            <person name="Clum A."/>
            <person name="Drula E."/>
            <person name="Henrissat B."/>
            <person name="Kohler A."/>
            <person name="Grigoriev I.V."/>
            <person name="Martin F.M."/>
            <person name="Hacquard S."/>
        </authorList>
    </citation>
    <scope>NUCLEOTIDE SEQUENCE [LARGE SCALE GENOMIC DNA]</scope>
    <source>
        <strain evidence="2 3">MPI-CAGE-CH-0241</strain>
    </source>
</reference>
<dbReference type="OrthoDB" id="3557394at2759"/>
<protein>
    <submittedName>
        <fullName evidence="2">Heterokaryon incompatibility protein-domain-containing protein</fullName>
    </submittedName>
</protein>
<dbReference type="EMBL" id="JAGPYM010000008">
    <property type="protein sequence ID" value="KAH6891305.1"/>
    <property type="molecule type" value="Genomic_DNA"/>
</dbReference>
<organism evidence="2 3">
    <name type="scientific">Thelonectria olida</name>
    <dbReference type="NCBI Taxonomy" id="1576542"/>
    <lineage>
        <taxon>Eukaryota</taxon>
        <taxon>Fungi</taxon>
        <taxon>Dikarya</taxon>
        <taxon>Ascomycota</taxon>
        <taxon>Pezizomycotina</taxon>
        <taxon>Sordariomycetes</taxon>
        <taxon>Hypocreomycetidae</taxon>
        <taxon>Hypocreales</taxon>
        <taxon>Nectriaceae</taxon>
        <taxon>Thelonectria</taxon>
    </lineage>
</organism>
<dbReference type="Pfam" id="PF06985">
    <property type="entry name" value="HET"/>
    <property type="match status" value="1"/>
</dbReference>
<evidence type="ECO:0000313" key="2">
    <source>
        <dbReference type="EMBL" id="KAH6891305.1"/>
    </source>
</evidence>
<dbReference type="InterPro" id="IPR010730">
    <property type="entry name" value="HET"/>
</dbReference>
<feature type="domain" description="Heterokaryon incompatibility" evidence="1">
    <location>
        <begin position="42"/>
        <end position="242"/>
    </location>
</feature>
<name>A0A9P8W7I0_9HYPO</name>